<organism evidence="1 2">
    <name type="scientific">Kingella oralis ATCC 51147</name>
    <dbReference type="NCBI Taxonomy" id="629741"/>
    <lineage>
        <taxon>Bacteria</taxon>
        <taxon>Pseudomonadati</taxon>
        <taxon>Pseudomonadota</taxon>
        <taxon>Betaproteobacteria</taxon>
        <taxon>Neisseriales</taxon>
        <taxon>Neisseriaceae</taxon>
        <taxon>Kingella</taxon>
    </lineage>
</organism>
<dbReference type="EMBL" id="ACJW02000002">
    <property type="protein sequence ID" value="EEP68720.1"/>
    <property type="molecule type" value="Genomic_DNA"/>
</dbReference>
<comment type="caution">
    <text evidence="1">The sequence shown here is derived from an EMBL/GenBank/DDBJ whole genome shotgun (WGS) entry which is preliminary data.</text>
</comment>
<keyword evidence="2" id="KW-1185">Reference proteome</keyword>
<accession>C4GER5</accession>
<evidence type="ECO:0000313" key="2">
    <source>
        <dbReference type="Proteomes" id="UP000003009"/>
    </source>
</evidence>
<protein>
    <submittedName>
        <fullName evidence="1">Uncharacterized protein</fullName>
    </submittedName>
</protein>
<dbReference type="AlphaFoldDB" id="C4GER5"/>
<name>C4GER5_9NEIS</name>
<sequence length="45" mass="5290">MRQPENIFRLESVFTICIGRFDDIKARIQGKKHSKVQGWTPCAHF</sequence>
<reference evidence="1" key="1">
    <citation type="submission" date="2009-04" db="EMBL/GenBank/DDBJ databases">
        <authorList>
            <person name="Weinstock G."/>
            <person name="Sodergren E."/>
            <person name="Clifton S."/>
            <person name="Fulton L."/>
            <person name="Fulton B."/>
            <person name="Courtney L."/>
            <person name="Fronick C."/>
            <person name="Harrison M."/>
            <person name="Strong C."/>
            <person name="Farmer C."/>
            <person name="Delahaunty K."/>
            <person name="Markovic C."/>
            <person name="Hall O."/>
            <person name="Minx P."/>
            <person name="Tomlinson C."/>
            <person name="Mitreva M."/>
            <person name="Nelson J."/>
            <person name="Hou S."/>
            <person name="Wollam A."/>
            <person name="Pepin K.H."/>
            <person name="Johnson M."/>
            <person name="Bhonagiri V."/>
            <person name="Nash W.E."/>
            <person name="Warren W."/>
            <person name="Chinwalla A."/>
            <person name="Mardis E.R."/>
            <person name="Wilson R.K."/>
        </authorList>
    </citation>
    <scope>NUCLEOTIDE SEQUENCE [LARGE SCALE GENOMIC DNA]</scope>
    <source>
        <strain evidence="1">ATCC 51147</strain>
    </source>
</reference>
<evidence type="ECO:0000313" key="1">
    <source>
        <dbReference type="EMBL" id="EEP68720.1"/>
    </source>
</evidence>
<gene>
    <name evidence="1" type="ORF">GCWU000324_00624</name>
</gene>
<dbReference type="STRING" id="629741.GCWU000324_00624"/>
<dbReference type="Proteomes" id="UP000003009">
    <property type="component" value="Unassembled WGS sequence"/>
</dbReference>
<proteinExistence type="predicted"/>
<dbReference type="HOGENOM" id="CLU_3200904_0_0_4"/>